<sequence length="389" mass="44226">MTDETNSQIKYLSLFSGIGGFEHGLLRVKPEAVCIGFSEIAKRATAVYKKQWPQAHAYGDVCNITRSSVLRRYCERCAESDTSVCETHADPSTAAIDLLLGGSPCQDFSPARTDERKGFEGKKSCLMMEFFRLVNELRPKVFVLENIGTMLAKDAIRIDRQLKCGHVSVDASRFTSQSRVRHFWTNASEQIPPVTRKGPAFREMLDAKVDAKEILNTCELSKLYHRLHVKKYNRTRHCKGGILPHVKTATNIFTGLSYSFKKKSATLMRSSSNRTTNMLVYDDRLSYDEIQFCSETNCRLPWRRMSVAECHRLQGFSISETARTDAEALDENLNRRERVAMLGDAVCVDVAEYLFRYIYDSTARNSGQLSVSRMFARTLEKPQICDARQ</sequence>
<accession>A0AAE0C138</accession>
<dbReference type="EMBL" id="LGRX02030310">
    <property type="protein sequence ID" value="KAK3245853.1"/>
    <property type="molecule type" value="Genomic_DNA"/>
</dbReference>
<evidence type="ECO:0000313" key="5">
    <source>
        <dbReference type="EMBL" id="KAK3245853.1"/>
    </source>
</evidence>
<dbReference type="InterPro" id="IPR001525">
    <property type="entry name" value="C5_MeTfrase"/>
</dbReference>
<dbReference type="PANTHER" id="PTHR46098:SF1">
    <property type="entry name" value="TRNA (CYTOSINE(38)-C(5))-METHYLTRANSFERASE"/>
    <property type="match status" value="1"/>
</dbReference>
<proteinExistence type="inferred from homology"/>
<dbReference type="GO" id="GO:0032259">
    <property type="term" value="P:methylation"/>
    <property type="evidence" value="ECO:0007669"/>
    <property type="project" value="UniProtKB-KW"/>
</dbReference>
<name>A0AAE0C138_9CHLO</name>
<dbReference type="AlphaFoldDB" id="A0AAE0C138"/>
<feature type="active site" evidence="4">
    <location>
        <position position="105"/>
    </location>
</feature>
<evidence type="ECO:0000256" key="2">
    <source>
        <dbReference type="ARBA" id="ARBA00022679"/>
    </source>
</evidence>
<gene>
    <name evidence="5" type="ORF">CYMTET_44674</name>
</gene>
<evidence type="ECO:0008006" key="7">
    <source>
        <dbReference type="Google" id="ProtNLM"/>
    </source>
</evidence>
<evidence type="ECO:0000256" key="3">
    <source>
        <dbReference type="ARBA" id="ARBA00022691"/>
    </source>
</evidence>
<keyword evidence="6" id="KW-1185">Reference proteome</keyword>
<dbReference type="GO" id="GO:0008168">
    <property type="term" value="F:methyltransferase activity"/>
    <property type="evidence" value="ECO:0007669"/>
    <property type="project" value="UniProtKB-KW"/>
</dbReference>
<comment type="similarity">
    <text evidence="4">Belongs to the class I-like SAM-binding methyltransferase superfamily. C5-methyltransferase family.</text>
</comment>
<protein>
    <recommendedName>
        <fullName evidence="7">DNA (cytosine-5-)-methyltransferase</fullName>
    </recommendedName>
</protein>
<dbReference type="InterPro" id="IPR050750">
    <property type="entry name" value="C5-MTase"/>
</dbReference>
<evidence type="ECO:0000256" key="1">
    <source>
        <dbReference type="ARBA" id="ARBA00022603"/>
    </source>
</evidence>
<keyword evidence="1 4" id="KW-0489">Methyltransferase</keyword>
<reference evidence="5 6" key="1">
    <citation type="journal article" date="2015" name="Genome Biol. Evol.">
        <title>Comparative Genomics of a Bacterivorous Green Alga Reveals Evolutionary Causalities and Consequences of Phago-Mixotrophic Mode of Nutrition.</title>
        <authorList>
            <person name="Burns J.A."/>
            <person name="Paasch A."/>
            <person name="Narechania A."/>
            <person name="Kim E."/>
        </authorList>
    </citation>
    <scope>NUCLEOTIDE SEQUENCE [LARGE SCALE GENOMIC DNA]</scope>
    <source>
        <strain evidence="5 6">PLY_AMNH</strain>
    </source>
</reference>
<organism evidence="5 6">
    <name type="scientific">Cymbomonas tetramitiformis</name>
    <dbReference type="NCBI Taxonomy" id="36881"/>
    <lineage>
        <taxon>Eukaryota</taxon>
        <taxon>Viridiplantae</taxon>
        <taxon>Chlorophyta</taxon>
        <taxon>Pyramimonadophyceae</taxon>
        <taxon>Pyramimonadales</taxon>
        <taxon>Pyramimonadaceae</taxon>
        <taxon>Cymbomonas</taxon>
    </lineage>
</organism>
<dbReference type="Proteomes" id="UP001190700">
    <property type="component" value="Unassembled WGS sequence"/>
</dbReference>
<keyword evidence="2 4" id="KW-0808">Transferase</keyword>
<dbReference type="PROSITE" id="PS00094">
    <property type="entry name" value="C5_MTASE_1"/>
    <property type="match status" value="1"/>
</dbReference>
<dbReference type="SUPFAM" id="SSF53335">
    <property type="entry name" value="S-adenosyl-L-methionine-dependent methyltransferases"/>
    <property type="match status" value="1"/>
</dbReference>
<dbReference type="Pfam" id="PF00145">
    <property type="entry name" value="DNA_methylase"/>
    <property type="match status" value="1"/>
</dbReference>
<comment type="caution">
    <text evidence="5">The sequence shown here is derived from an EMBL/GenBank/DDBJ whole genome shotgun (WGS) entry which is preliminary data.</text>
</comment>
<dbReference type="PRINTS" id="PR00105">
    <property type="entry name" value="C5METTRFRASE"/>
</dbReference>
<evidence type="ECO:0000313" key="6">
    <source>
        <dbReference type="Proteomes" id="UP001190700"/>
    </source>
</evidence>
<dbReference type="InterPro" id="IPR018117">
    <property type="entry name" value="C5_DNA_meth_AS"/>
</dbReference>
<keyword evidence="3 4" id="KW-0949">S-adenosyl-L-methionine</keyword>
<dbReference type="PROSITE" id="PS51679">
    <property type="entry name" value="SAM_MT_C5"/>
    <property type="match status" value="1"/>
</dbReference>
<dbReference type="PANTHER" id="PTHR46098">
    <property type="entry name" value="TRNA (CYTOSINE(38)-C(5))-METHYLTRANSFERASE"/>
    <property type="match status" value="1"/>
</dbReference>
<dbReference type="InterPro" id="IPR029063">
    <property type="entry name" value="SAM-dependent_MTases_sf"/>
</dbReference>
<evidence type="ECO:0000256" key="4">
    <source>
        <dbReference type="PROSITE-ProRule" id="PRU01016"/>
    </source>
</evidence>
<dbReference type="Gene3D" id="3.40.50.150">
    <property type="entry name" value="Vaccinia Virus protein VP39"/>
    <property type="match status" value="1"/>
</dbReference>